<dbReference type="KEGG" id="ccho:CCHOA_09780"/>
<dbReference type="RefSeq" id="WP_123929555.1">
    <property type="nucleotide sequence ID" value="NZ_CP033896.1"/>
</dbReference>
<dbReference type="Proteomes" id="UP000269019">
    <property type="component" value="Chromosome"/>
</dbReference>
<evidence type="ECO:0000313" key="2">
    <source>
        <dbReference type="Proteomes" id="UP000269019"/>
    </source>
</evidence>
<name>A0A3G6J8V6_9CORY</name>
<sequence length="316" mass="35949">MPRLNAAQLQGARNRLTLSPELLRRTATLLGYDNIDAEDSLSHKFDVNDAVELLLMIQLTEMETNPPSFRRQEKDLATMILGRVTTGNIHTRQEIHELLPPETVVLLRMGHPRLWGYAVAQRLPDNAHIALPASFYRDQTGPYTTPEEAWMGVHITEADNLEQLNTHSPSVPVNEDRYQRLRLGMSLADDFRQVWSSARGHWAVSPDTAYIVPSRYGWCPYIYRVTEWREDSFGDGQRSRYTATRGYYIDPNKSFGIGLGEPDPNNCWLPTITSTSVELTDRDVQVAAAVHDKVIALGPTQKNPVIRLRQKGRRLF</sequence>
<organism evidence="1 2">
    <name type="scientific">Corynebacterium choanae</name>
    <dbReference type="NCBI Taxonomy" id="1862358"/>
    <lineage>
        <taxon>Bacteria</taxon>
        <taxon>Bacillati</taxon>
        <taxon>Actinomycetota</taxon>
        <taxon>Actinomycetes</taxon>
        <taxon>Mycobacteriales</taxon>
        <taxon>Corynebacteriaceae</taxon>
        <taxon>Corynebacterium</taxon>
    </lineage>
</organism>
<accession>A0A3G6J8V6</accession>
<protein>
    <submittedName>
        <fullName evidence="1">Uncharacterized protein</fullName>
    </submittedName>
</protein>
<proteinExistence type="predicted"/>
<dbReference type="OrthoDB" id="4398967at2"/>
<evidence type="ECO:0000313" key="1">
    <source>
        <dbReference type="EMBL" id="AZA14339.1"/>
    </source>
</evidence>
<keyword evidence="2" id="KW-1185">Reference proteome</keyword>
<dbReference type="AlphaFoldDB" id="A0A3G6J8V6"/>
<reference evidence="1 2" key="1">
    <citation type="submission" date="2018-11" db="EMBL/GenBank/DDBJ databases">
        <authorList>
            <person name="Kleinhagauer T."/>
            <person name="Glaeser S.P."/>
            <person name="Spergser J."/>
            <person name="Ruckert C."/>
            <person name="Kaempfer P."/>
            <person name="Busse H.-J."/>
        </authorList>
    </citation>
    <scope>NUCLEOTIDE SEQUENCE [LARGE SCALE GENOMIC DNA]</scope>
    <source>
        <strain evidence="1 2">200CH</strain>
    </source>
</reference>
<dbReference type="EMBL" id="CP033896">
    <property type="protein sequence ID" value="AZA14339.1"/>
    <property type="molecule type" value="Genomic_DNA"/>
</dbReference>
<gene>
    <name evidence="1" type="ORF">CCHOA_09780</name>
</gene>